<dbReference type="NCBIfam" id="NF035944">
    <property type="entry name" value="PEPxxWA-CTERM"/>
    <property type="match status" value="1"/>
</dbReference>
<evidence type="ECO:0000256" key="1">
    <source>
        <dbReference type="SAM" id="SignalP"/>
    </source>
</evidence>
<gene>
    <name evidence="3" type="ORF">GCM10022211_08960</name>
</gene>
<keyword evidence="4" id="KW-1185">Reference proteome</keyword>
<dbReference type="Pfam" id="PF07589">
    <property type="entry name" value="PEP-CTERM"/>
    <property type="match status" value="1"/>
</dbReference>
<organism evidence="3 4">
    <name type="scientific">Sphingomonas humi</name>
    <dbReference type="NCBI Taxonomy" id="335630"/>
    <lineage>
        <taxon>Bacteria</taxon>
        <taxon>Pseudomonadati</taxon>
        <taxon>Pseudomonadota</taxon>
        <taxon>Alphaproteobacteria</taxon>
        <taxon>Sphingomonadales</taxon>
        <taxon>Sphingomonadaceae</taxon>
        <taxon>Sphingomonas</taxon>
    </lineage>
</organism>
<dbReference type="Proteomes" id="UP001501310">
    <property type="component" value="Unassembled WGS sequence"/>
</dbReference>
<feature type="domain" description="Ice-binding protein C-terminal" evidence="2">
    <location>
        <begin position="186"/>
        <end position="210"/>
    </location>
</feature>
<dbReference type="NCBIfam" id="TIGR02595">
    <property type="entry name" value="PEP_CTERM"/>
    <property type="match status" value="1"/>
</dbReference>
<dbReference type="InterPro" id="IPR013424">
    <property type="entry name" value="Ice-binding_C"/>
</dbReference>
<evidence type="ECO:0000313" key="4">
    <source>
        <dbReference type="Proteomes" id="UP001501310"/>
    </source>
</evidence>
<evidence type="ECO:0000259" key="2">
    <source>
        <dbReference type="Pfam" id="PF07589"/>
    </source>
</evidence>
<sequence>MSKMLLNVAMATSALVAAVGFAAPASAAQPVSTPATDPCTVGYVQGGIACQGYYGGNLFQGSAGSTTDPAIQNILRDLLDGAPAPTGSTSSYAPPYTANYATVLATFTGPTGSQINFGTTLMQGLTLVGLHFGGGSVDADSQASAFWLFDAGSTPINSITLRDSQGRVTTAGTSNGQLYATRIGSAVPEPGTWALMLVGFGAVGYSMRRRRRATALPQMA</sequence>
<name>A0ABP7RPY1_9SPHN</name>
<proteinExistence type="predicted"/>
<evidence type="ECO:0000313" key="3">
    <source>
        <dbReference type="EMBL" id="GAA4000658.1"/>
    </source>
</evidence>
<keyword evidence="1" id="KW-0732">Signal</keyword>
<protein>
    <recommendedName>
        <fullName evidence="2">Ice-binding protein C-terminal domain-containing protein</fullName>
    </recommendedName>
</protein>
<reference evidence="4" key="1">
    <citation type="journal article" date="2019" name="Int. J. Syst. Evol. Microbiol.">
        <title>The Global Catalogue of Microorganisms (GCM) 10K type strain sequencing project: providing services to taxonomists for standard genome sequencing and annotation.</title>
        <authorList>
            <consortium name="The Broad Institute Genomics Platform"/>
            <consortium name="The Broad Institute Genome Sequencing Center for Infectious Disease"/>
            <person name="Wu L."/>
            <person name="Ma J."/>
        </authorList>
    </citation>
    <scope>NUCLEOTIDE SEQUENCE [LARGE SCALE GENOMIC DNA]</scope>
    <source>
        <strain evidence="4">JCM 16603</strain>
    </source>
</reference>
<feature type="signal peptide" evidence="1">
    <location>
        <begin position="1"/>
        <end position="27"/>
    </location>
</feature>
<comment type="caution">
    <text evidence="3">The sequence shown here is derived from an EMBL/GenBank/DDBJ whole genome shotgun (WGS) entry which is preliminary data.</text>
</comment>
<dbReference type="EMBL" id="BAAAZD010000001">
    <property type="protein sequence ID" value="GAA4000658.1"/>
    <property type="molecule type" value="Genomic_DNA"/>
</dbReference>
<accession>A0ABP7RPY1</accession>
<feature type="chain" id="PRO_5046493995" description="Ice-binding protein C-terminal domain-containing protein" evidence="1">
    <location>
        <begin position="28"/>
        <end position="220"/>
    </location>
</feature>
<dbReference type="RefSeq" id="WP_344708963.1">
    <property type="nucleotide sequence ID" value="NZ_BAAAZD010000001.1"/>
</dbReference>